<evidence type="ECO:0000313" key="12">
    <source>
        <dbReference type="Proteomes" id="UP001595891"/>
    </source>
</evidence>
<dbReference type="Gene3D" id="3.40.50.300">
    <property type="entry name" value="P-loop containing nucleotide triphosphate hydrolases"/>
    <property type="match status" value="2"/>
</dbReference>
<name>A0ABV9EHW2_9ACTN</name>
<feature type="domain" description="UvrD-like helicase ATP-binding" evidence="10">
    <location>
        <begin position="10"/>
        <end position="363"/>
    </location>
</feature>
<dbReference type="PANTHER" id="PTHR11070">
    <property type="entry name" value="UVRD / RECB / PCRA DNA HELICASE FAMILY MEMBER"/>
    <property type="match status" value="1"/>
</dbReference>
<keyword evidence="4 9" id="KW-0067">ATP-binding</keyword>
<evidence type="ECO:0000259" key="10">
    <source>
        <dbReference type="PROSITE" id="PS51198"/>
    </source>
</evidence>
<dbReference type="EC" id="5.6.2.4" evidence="7"/>
<evidence type="ECO:0000256" key="5">
    <source>
        <dbReference type="ARBA" id="ARBA00023235"/>
    </source>
</evidence>
<dbReference type="InterPro" id="IPR014016">
    <property type="entry name" value="UvrD-like_ATP-bd"/>
</dbReference>
<gene>
    <name evidence="11" type="ORF">ACFO8L_21750</name>
</gene>
<dbReference type="PROSITE" id="PS51198">
    <property type="entry name" value="UVRD_HELICASE_ATP_BIND"/>
    <property type="match status" value="1"/>
</dbReference>
<dbReference type="SUPFAM" id="SSF52540">
    <property type="entry name" value="P-loop containing nucleoside triphosphate hydrolases"/>
    <property type="match status" value="1"/>
</dbReference>
<keyword evidence="5" id="KW-0413">Isomerase</keyword>
<keyword evidence="1 9" id="KW-0547">Nucleotide-binding</keyword>
<protein>
    <recommendedName>
        <fullName evidence="7">DNA 3'-5' helicase</fullName>
        <ecNumber evidence="7">5.6.2.4</ecNumber>
    </recommendedName>
</protein>
<accession>A0ABV9EHW2</accession>
<evidence type="ECO:0000256" key="7">
    <source>
        <dbReference type="ARBA" id="ARBA00034808"/>
    </source>
</evidence>
<dbReference type="EMBL" id="JBHSFN010000013">
    <property type="protein sequence ID" value="MFC4588728.1"/>
    <property type="molecule type" value="Genomic_DNA"/>
</dbReference>
<dbReference type="Proteomes" id="UP001595891">
    <property type="component" value="Unassembled WGS sequence"/>
</dbReference>
<feature type="binding site" evidence="9">
    <location>
        <begin position="31"/>
        <end position="38"/>
    </location>
    <ligand>
        <name>ATP</name>
        <dbReference type="ChEBI" id="CHEBI:30616"/>
    </ligand>
</feature>
<evidence type="ECO:0000256" key="2">
    <source>
        <dbReference type="ARBA" id="ARBA00022801"/>
    </source>
</evidence>
<dbReference type="Pfam" id="PF00580">
    <property type="entry name" value="UvrD-helicase"/>
    <property type="match status" value="2"/>
</dbReference>
<keyword evidence="2 9" id="KW-0378">Hydrolase</keyword>
<dbReference type="RefSeq" id="WP_262842352.1">
    <property type="nucleotide sequence ID" value="NZ_JANZYP010000010.1"/>
</dbReference>
<evidence type="ECO:0000256" key="4">
    <source>
        <dbReference type="ARBA" id="ARBA00022840"/>
    </source>
</evidence>
<keyword evidence="12" id="KW-1185">Reference proteome</keyword>
<evidence type="ECO:0000256" key="8">
    <source>
        <dbReference type="ARBA" id="ARBA00048988"/>
    </source>
</evidence>
<organism evidence="11 12">
    <name type="scientific">Sphaerisporangium corydalis</name>
    <dbReference type="NCBI Taxonomy" id="1441875"/>
    <lineage>
        <taxon>Bacteria</taxon>
        <taxon>Bacillati</taxon>
        <taxon>Actinomycetota</taxon>
        <taxon>Actinomycetes</taxon>
        <taxon>Streptosporangiales</taxon>
        <taxon>Streptosporangiaceae</taxon>
        <taxon>Sphaerisporangium</taxon>
    </lineage>
</organism>
<sequence length="637" mass="70794">MNGPYDGDPRLTPEQQKVVRLPVDARTLVIAEAGAGKTHTLVRRLDALMTRDEVNAGEVLVLSFSRAAVRELKERLARHGDTARHVRVQTFDSWALELLLVTDADGDWLARGFDERIEAATDLIGDPDVDELYENLRHLVVDEVQDLVGSRRDLVETLLDTYDCGFTVVGDPAQAIYGFQVADPTTRAAENGRFFDWLRVRFEDELVELRLTKNFRAQTEEAMTVLSFAPLLQAGVETSGELAYRDLRNALLGTLLMGDLEDEFVRQSLQQYEGTTAILCRTNGQALLVSERLHAGGVSHRRQRSARDRVAPAWLASLFRATDTSILTQTRFEEALQARPFAGGTDHARLWDLLLRTTRGRGQTVDLLRMRSVIAAGGLPDELTAQPPANLVVSSVHHAKGLEFDRVIVVDPGPLQNDGPRPIDAAEEARTLYVALSRPRQELMHLRPLQIAPLYLRKAFRLERWGLYRMGKKTWRHGLELIGRDVCSREPAGDHIQLPNVQFHHTALDLQELFVDKVRPGDEVILRRVDGEPSDIEKSPTYVVSLRNHGHPIGLTSDAFAADLYTYMRIRKEHRPTSWPATITGVSIDSVETVTGVVSAGATAGLGGHGVWLAPRLGGLGRFSYDKPAAAEEGDHG</sequence>
<keyword evidence="3 9" id="KW-0347">Helicase</keyword>
<comment type="caution">
    <text evidence="11">The sequence shown here is derived from an EMBL/GenBank/DDBJ whole genome shotgun (WGS) entry which is preliminary data.</text>
</comment>
<proteinExistence type="predicted"/>
<reference evidence="12" key="1">
    <citation type="journal article" date="2019" name="Int. J. Syst. Evol. Microbiol.">
        <title>The Global Catalogue of Microorganisms (GCM) 10K type strain sequencing project: providing services to taxonomists for standard genome sequencing and annotation.</title>
        <authorList>
            <consortium name="The Broad Institute Genomics Platform"/>
            <consortium name="The Broad Institute Genome Sequencing Center for Infectious Disease"/>
            <person name="Wu L."/>
            <person name="Ma J."/>
        </authorList>
    </citation>
    <scope>NUCLEOTIDE SEQUENCE [LARGE SCALE GENOMIC DNA]</scope>
    <source>
        <strain evidence="12">CCUG 49560</strain>
    </source>
</reference>
<comment type="catalytic activity">
    <reaction evidence="8">
        <text>ATP + H2O = ADP + phosphate + H(+)</text>
        <dbReference type="Rhea" id="RHEA:13065"/>
        <dbReference type="ChEBI" id="CHEBI:15377"/>
        <dbReference type="ChEBI" id="CHEBI:15378"/>
        <dbReference type="ChEBI" id="CHEBI:30616"/>
        <dbReference type="ChEBI" id="CHEBI:43474"/>
        <dbReference type="ChEBI" id="CHEBI:456216"/>
        <dbReference type="EC" id="5.6.2.4"/>
    </reaction>
</comment>
<evidence type="ECO:0000256" key="9">
    <source>
        <dbReference type="PROSITE-ProRule" id="PRU00560"/>
    </source>
</evidence>
<dbReference type="Pfam" id="PF13361">
    <property type="entry name" value="UvrD_C"/>
    <property type="match status" value="1"/>
</dbReference>
<dbReference type="InterPro" id="IPR027417">
    <property type="entry name" value="P-loop_NTPase"/>
</dbReference>
<dbReference type="InterPro" id="IPR000212">
    <property type="entry name" value="DNA_helicase_UvrD/REP"/>
</dbReference>
<evidence type="ECO:0000256" key="3">
    <source>
        <dbReference type="ARBA" id="ARBA00022806"/>
    </source>
</evidence>
<evidence type="ECO:0000313" key="11">
    <source>
        <dbReference type="EMBL" id="MFC4588728.1"/>
    </source>
</evidence>
<dbReference type="CDD" id="cd17932">
    <property type="entry name" value="DEXQc_UvrD"/>
    <property type="match status" value="1"/>
</dbReference>
<evidence type="ECO:0000256" key="1">
    <source>
        <dbReference type="ARBA" id="ARBA00022741"/>
    </source>
</evidence>
<evidence type="ECO:0000256" key="6">
    <source>
        <dbReference type="ARBA" id="ARBA00034617"/>
    </source>
</evidence>
<dbReference type="InterPro" id="IPR014017">
    <property type="entry name" value="DNA_helicase_UvrD-like_C"/>
</dbReference>
<comment type="catalytic activity">
    <reaction evidence="6">
        <text>Couples ATP hydrolysis with the unwinding of duplex DNA by translocating in the 3'-5' direction.</text>
        <dbReference type="EC" id="5.6.2.4"/>
    </reaction>
</comment>